<name>A0ACB6ZLF1_THEGA</name>
<comment type="caution">
    <text evidence="1">The sequence shown here is derived from an EMBL/GenBank/DDBJ whole genome shotgun (WGS) entry which is preliminary data.</text>
</comment>
<keyword evidence="2" id="KW-1185">Reference proteome</keyword>
<sequence>MQACCIGLKELTSIALLAYDFFADALLTGLFLWPVMRSSFRSTRVRHLAVCTLWSTLITLTTSCANILVLTLMHGRQLGWICFGSCGVDVTINALVIYWVTSKYSDQHDRTPTAPNFISPSKSENPEPTGTAPTRSSKAVFKLGHSRKHSPAGHPSMEVNFVWNLLPRSNTPSLSFYRSKSLRIPSGLMNTVDHQSMSRSMSCKKCTPFNKSVPTEYERIVLLIPINRPPLQ</sequence>
<reference evidence="1" key="2">
    <citation type="journal article" date="2020" name="Nat. Commun.">
        <title>Large-scale genome sequencing of mycorrhizal fungi provides insights into the early evolution of symbiotic traits.</title>
        <authorList>
            <person name="Miyauchi S."/>
            <person name="Kiss E."/>
            <person name="Kuo A."/>
            <person name="Drula E."/>
            <person name="Kohler A."/>
            <person name="Sanchez-Garcia M."/>
            <person name="Morin E."/>
            <person name="Andreopoulos B."/>
            <person name="Barry K.W."/>
            <person name="Bonito G."/>
            <person name="Buee M."/>
            <person name="Carver A."/>
            <person name="Chen C."/>
            <person name="Cichocki N."/>
            <person name="Clum A."/>
            <person name="Culley D."/>
            <person name="Crous P.W."/>
            <person name="Fauchery L."/>
            <person name="Girlanda M."/>
            <person name="Hayes R.D."/>
            <person name="Keri Z."/>
            <person name="LaButti K."/>
            <person name="Lipzen A."/>
            <person name="Lombard V."/>
            <person name="Magnuson J."/>
            <person name="Maillard F."/>
            <person name="Murat C."/>
            <person name="Nolan M."/>
            <person name="Ohm R.A."/>
            <person name="Pangilinan J."/>
            <person name="Pereira M.F."/>
            <person name="Perotto S."/>
            <person name="Peter M."/>
            <person name="Pfister S."/>
            <person name="Riley R."/>
            <person name="Sitrit Y."/>
            <person name="Stielow J.B."/>
            <person name="Szollosi G."/>
            <person name="Zifcakova L."/>
            <person name="Stursova M."/>
            <person name="Spatafora J.W."/>
            <person name="Tedersoo L."/>
            <person name="Vaario L.M."/>
            <person name="Yamada A."/>
            <person name="Yan M."/>
            <person name="Wang P."/>
            <person name="Xu J."/>
            <person name="Bruns T."/>
            <person name="Baldrian P."/>
            <person name="Vilgalys R."/>
            <person name="Dunand C."/>
            <person name="Henrissat B."/>
            <person name="Grigoriev I.V."/>
            <person name="Hibbett D."/>
            <person name="Nagy L.G."/>
            <person name="Martin F.M."/>
        </authorList>
    </citation>
    <scope>NUCLEOTIDE SEQUENCE</scope>
    <source>
        <strain evidence="1">P2</strain>
    </source>
</reference>
<protein>
    <submittedName>
        <fullName evidence="1">Uncharacterized protein</fullName>
    </submittedName>
</protein>
<gene>
    <name evidence="1" type="ORF">BDM02DRAFT_1353851</name>
</gene>
<dbReference type="Proteomes" id="UP000886501">
    <property type="component" value="Unassembled WGS sequence"/>
</dbReference>
<reference evidence="1" key="1">
    <citation type="submission" date="2019-10" db="EMBL/GenBank/DDBJ databases">
        <authorList>
            <consortium name="DOE Joint Genome Institute"/>
            <person name="Kuo A."/>
            <person name="Miyauchi S."/>
            <person name="Kiss E."/>
            <person name="Drula E."/>
            <person name="Kohler A."/>
            <person name="Sanchez-Garcia M."/>
            <person name="Andreopoulos B."/>
            <person name="Barry K.W."/>
            <person name="Bonito G."/>
            <person name="Buee M."/>
            <person name="Carver A."/>
            <person name="Chen C."/>
            <person name="Cichocki N."/>
            <person name="Clum A."/>
            <person name="Culley D."/>
            <person name="Crous P.W."/>
            <person name="Fauchery L."/>
            <person name="Girlanda M."/>
            <person name="Hayes R."/>
            <person name="Keri Z."/>
            <person name="Labutti K."/>
            <person name="Lipzen A."/>
            <person name="Lombard V."/>
            <person name="Magnuson J."/>
            <person name="Maillard F."/>
            <person name="Morin E."/>
            <person name="Murat C."/>
            <person name="Nolan M."/>
            <person name="Ohm R."/>
            <person name="Pangilinan J."/>
            <person name="Pereira M."/>
            <person name="Perotto S."/>
            <person name="Peter M."/>
            <person name="Riley R."/>
            <person name="Sitrit Y."/>
            <person name="Stielow B."/>
            <person name="Szollosi G."/>
            <person name="Zifcakova L."/>
            <person name="Stursova M."/>
            <person name="Spatafora J.W."/>
            <person name="Tedersoo L."/>
            <person name="Vaario L.-M."/>
            <person name="Yamada A."/>
            <person name="Yan M."/>
            <person name="Wang P."/>
            <person name="Xu J."/>
            <person name="Bruns T."/>
            <person name="Baldrian P."/>
            <person name="Vilgalys R."/>
            <person name="Henrissat B."/>
            <person name="Grigoriev I.V."/>
            <person name="Hibbett D."/>
            <person name="Nagy L.G."/>
            <person name="Martin F.M."/>
        </authorList>
    </citation>
    <scope>NUCLEOTIDE SEQUENCE</scope>
    <source>
        <strain evidence="1">P2</strain>
    </source>
</reference>
<accession>A0ACB6ZLF1</accession>
<dbReference type="EMBL" id="MU117983">
    <property type="protein sequence ID" value="KAF9650645.1"/>
    <property type="molecule type" value="Genomic_DNA"/>
</dbReference>
<evidence type="ECO:0000313" key="2">
    <source>
        <dbReference type="Proteomes" id="UP000886501"/>
    </source>
</evidence>
<organism evidence="1 2">
    <name type="scientific">Thelephora ganbajun</name>
    <name type="common">Ganba fungus</name>
    <dbReference type="NCBI Taxonomy" id="370292"/>
    <lineage>
        <taxon>Eukaryota</taxon>
        <taxon>Fungi</taxon>
        <taxon>Dikarya</taxon>
        <taxon>Basidiomycota</taxon>
        <taxon>Agaricomycotina</taxon>
        <taxon>Agaricomycetes</taxon>
        <taxon>Thelephorales</taxon>
        <taxon>Thelephoraceae</taxon>
        <taxon>Thelephora</taxon>
    </lineage>
</organism>
<proteinExistence type="predicted"/>
<evidence type="ECO:0000313" key="1">
    <source>
        <dbReference type="EMBL" id="KAF9650645.1"/>
    </source>
</evidence>